<dbReference type="SMART" id="SM00479">
    <property type="entry name" value="EXOIII"/>
    <property type="match status" value="1"/>
</dbReference>
<keyword evidence="3" id="KW-0378">Hydrolase</keyword>
<gene>
    <name evidence="6" type="ORF">C9374_011470</name>
</gene>
<dbReference type="AlphaFoldDB" id="A0AA88H0R2"/>
<dbReference type="InterPro" id="IPR022894">
    <property type="entry name" value="Oligoribonuclease"/>
</dbReference>
<dbReference type="EMBL" id="PYSW02000004">
    <property type="protein sequence ID" value="KAG2392745.1"/>
    <property type="molecule type" value="Genomic_DNA"/>
</dbReference>
<evidence type="ECO:0000313" key="7">
    <source>
        <dbReference type="Proteomes" id="UP000816034"/>
    </source>
</evidence>
<comment type="similarity">
    <text evidence="1">Belongs to the oligoribonuclease family.</text>
</comment>
<dbReference type="GO" id="GO:0005739">
    <property type="term" value="C:mitochondrion"/>
    <property type="evidence" value="ECO:0007669"/>
    <property type="project" value="TreeGrafter"/>
</dbReference>
<evidence type="ECO:0000256" key="4">
    <source>
        <dbReference type="ARBA" id="ARBA00022839"/>
    </source>
</evidence>
<dbReference type="NCBIfam" id="NF003765">
    <property type="entry name" value="PRK05359.1"/>
    <property type="match status" value="1"/>
</dbReference>
<evidence type="ECO:0000256" key="2">
    <source>
        <dbReference type="ARBA" id="ARBA00022722"/>
    </source>
</evidence>
<reference evidence="6 7" key="1">
    <citation type="journal article" date="2018" name="BMC Genomics">
        <title>The genome of Naegleria lovaniensis, the basis for a comparative approach to unravel pathogenicity factors of the human pathogenic amoeba N. fowleri.</title>
        <authorList>
            <person name="Liechti N."/>
            <person name="Schurch N."/>
            <person name="Bruggmann R."/>
            <person name="Wittwer M."/>
        </authorList>
    </citation>
    <scope>NUCLEOTIDE SEQUENCE [LARGE SCALE GENOMIC DNA]</scope>
    <source>
        <strain evidence="6 7">ATCC 30569</strain>
    </source>
</reference>
<comment type="caution">
    <text evidence="6">The sequence shown here is derived from an EMBL/GenBank/DDBJ whole genome shotgun (WGS) entry which is preliminary data.</text>
</comment>
<evidence type="ECO:0000259" key="5">
    <source>
        <dbReference type="SMART" id="SM00479"/>
    </source>
</evidence>
<accession>A0AA88H0R2</accession>
<dbReference type="PANTHER" id="PTHR11046:SF0">
    <property type="entry name" value="OLIGORIBONUCLEASE, MITOCHONDRIAL"/>
    <property type="match status" value="1"/>
</dbReference>
<dbReference type="Proteomes" id="UP000816034">
    <property type="component" value="Unassembled WGS sequence"/>
</dbReference>
<dbReference type="GO" id="GO:0000175">
    <property type="term" value="F:3'-5'-RNA exonuclease activity"/>
    <property type="evidence" value="ECO:0007669"/>
    <property type="project" value="InterPro"/>
</dbReference>
<keyword evidence="7" id="KW-1185">Reference proteome</keyword>
<dbReference type="CDD" id="cd06135">
    <property type="entry name" value="Orn"/>
    <property type="match status" value="1"/>
</dbReference>
<keyword evidence="4" id="KW-0269">Exonuclease</keyword>
<evidence type="ECO:0000256" key="1">
    <source>
        <dbReference type="ARBA" id="ARBA00009921"/>
    </source>
</evidence>
<dbReference type="Pfam" id="PF00929">
    <property type="entry name" value="RNase_T"/>
    <property type="match status" value="1"/>
</dbReference>
<dbReference type="InterPro" id="IPR013520">
    <property type="entry name" value="Ribonucl_H"/>
</dbReference>
<dbReference type="GeneID" id="68103924"/>
<evidence type="ECO:0000256" key="3">
    <source>
        <dbReference type="ARBA" id="ARBA00022801"/>
    </source>
</evidence>
<dbReference type="InterPro" id="IPR012337">
    <property type="entry name" value="RNaseH-like_sf"/>
</dbReference>
<organism evidence="6 7">
    <name type="scientific">Naegleria lovaniensis</name>
    <name type="common">Amoeba</name>
    <dbReference type="NCBI Taxonomy" id="51637"/>
    <lineage>
        <taxon>Eukaryota</taxon>
        <taxon>Discoba</taxon>
        <taxon>Heterolobosea</taxon>
        <taxon>Tetramitia</taxon>
        <taxon>Eutetramitia</taxon>
        <taxon>Vahlkampfiidae</taxon>
        <taxon>Naegleria</taxon>
    </lineage>
</organism>
<keyword evidence="2" id="KW-0540">Nuclease</keyword>
<dbReference type="GO" id="GO:0003676">
    <property type="term" value="F:nucleic acid binding"/>
    <property type="evidence" value="ECO:0007669"/>
    <property type="project" value="InterPro"/>
</dbReference>
<dbReference type="Gene3D" id="3.30.420.10">
    <property type="entry name" value="Ribonuclease H-like superfamily/Ribonuclease H"/>
    <property type="match status" value="1"/>
</dbReference>
<evidence type="ECO:0000313" key="6">
    <source>
        <dbReference type="EMBL" id="KAG2392745.1"/>
    </source>
</evidence>
<dbReference type="HAMAP" id="MF_00045">
    <property type="entry name" value="Oligoribonuclease"/>
    <property type="match status" value="1"/>
</dbReference>
<feature type="domain" description="Exonuclease" evidence="5">
    <location>
        <begin position="8"/>
        <end position="182"/>
    </location>
</feature>
<dbReference type="RefSeq" id="XP_044554639.1">
    <property type="nucleotide sequence ID" value="XM_044687129.1"/>
</dbReference>
<proteinExistence type="inferred from homology"/>
<protein>
    <recommendedName>
        <fullName evidence="5">Exonuclease domain-containing protein</fullName>
    </recommendedName>
</protein>
<name>A0AA88H0R2_NAELO</name>
<sequence length="184" mass="21694">MQQQVMDPIVWVDMEMTGLDIENDHILEIAVIITDGQLNTIAEMDSLVIHQEDSILNSMNDWCKEHHGQSGLTQRVRESQLSVQQVEQQVLEFVKKYVDKPRWAPLGGNSVYMDRLFMKKEMKSLDEYLHYRIIDVSTVKELARRWVPQVFDKVVKKQAHRALDDIKESIDELKLYRKHLFNLE</sequence>
<dbReference type="InterPro" id="IPR036397">
    <property type="entry name" value="RNaseH_sf"/>
</dbReference>
<dbReference type="SUPFAM" id="SSF53098">
    <property type="entry name" value="Ribonuclease H-like"/>
    <property type="match status" value="1"/>
</dbReference>
<dbReference type="FunFam" id="3.30.420.10:FF:000003">
    <property type="entry name" value="Oligoribonuclease"/>
    <property type="match status" value="1"/>
</dbReference>
<dbReference type="PANTHER" id="PTHR11046">
    <property type="entry name" value="OLIGORIBONUCLEASE, MITOCHONDRIAL"/>
    <property type="match status" value="1"/>
</dbReference>